<dbReference type="OrthoDB" id="2228at2759"/>
<dbReference type="EMBL" id="AVOT02096499">
    <property type="protein sequence ID" value="MBW0575556.1"/>
    <property type="molecule type" value="Genomic_DNA"/>
</dbReference>
<comment type="caution">
    <text evidence="3">The sequence shown here is derived from an EMBL/GenBank/DDBJ whole genome shotgun (WGS) entry which is preliminary data.</text>
</comment>
<dbReference type="Proteomes" id="UP000765509">
    <property type="component" value="Unassembled WGS sequence"/>
</dbReference>
<accession>A0A9Q3PW24</accession>
<evidence type="ECO:0000313" key="3">
    <source>
        <dbReference type="EMBL" id="MBW0575556.1"/>
    </source>
</evidence>
<dbReference type="PANTHER" id="PTHR11679">
    <property type="entry name" value="VESICLE PROTEIN SORTING-ASSOCIATED"/>
    <property type="match status" value="1"/>
</dbReference>
<gene>
    <name evidence="3" type="ORF">O181_115271</name>
</gene>
<dbReference type="GO" id="GO:0016192">
    <property type="term" value="P:vesicle-mediated transport"/>
    <property type="evidence" value="ECO:0007669"/>
    <property type="project" value="InterPro"/>
</dbReference>
<protein>
    <submittedName>
        <fullName evidence="3">Uncharacterized protein</fullName>
    </submittedName>
</protein>
<dbReference type="AlphaFoldDB" id="A0A9Q3PW24"/>
<dbReference type="Gene3D" id="3.40.50.1910">
    <property type="match status" value="1"/>
</dbReference>
<sequence length="265" mass="29558">MRNLFLRAIPSALDIFFLLQIFYLLKHISRYTSNIIDRIIADFGPHRSTGKKAPPEGFNEHAGVHMFFVDALDDQLVNRLTHSPPAPYLRQLLELFTTNTLPKEPLKQSLDENAYDISRLQPFVKLILEEALSNELDLHWFPDMGKTPTLSGAKTGDASLATNGGGPTSLRSAKPSWQRPKSKTVFENQQRVMVFVDGGLTHSEIRAAYEVSEAHSKDTVIGSTHIYTPKKYIADLVNIDRGGASQSMGLTTVDANSLRPLKLNK</sequence>
<dbReference type="Pfam" id="PF00995">
    <property type="entry name" value="Sec1"/>
    <property type="match status" value="1"/>
</dbReference>
<dbReference type="InterPro" id="IPR036045">
    <property type="entry name" value="Sec1-like_sf"/>
</dbReference>
<reference evidence="3" key="1">
    <citation type="submission" date="2021-03" db="EMBL/GenBank/DDBJ databases">
        <title>Draft genome sequence of rust myrtle Austropuccinia psidii MF-1, a brazilian biotype.</title>
        <authorList>
            <person name="Quecine M.C."/>
            <person name="Pachon D.M.R."/>
            <person name="Bonatelli M.L."/>
            <person name="Correr F.H."/>
            <person name="Franceschini L.M."/>
            <person name="Leite T.F."/>
            <person name="Margarido G.R.A."/>
            <person name="Almeida C.A."/>
            <person name="Ferrarezi J.A."/>
            <person name="Labate C.A."/>
        </authorList>
    </citation>
    <scope>NUCLEOTIDE SEQUENCE</scope>
    <source>
        <strain evidence="3">MF-1</strain>
    </source>
</reference>
<dbReference type="InterPro" id="IPR027482">
    <property type="entry name" value="Sec1-like_dom2"/>
</dbReference>
<dbReference type="SUPFAM" id="SSF56815">
    <property type="entry name" value="Sec1/munc18-like (SM) proteins"/>
    <property type="match status" value="1"/>
</dbReference>
<evidence type="ECO:0000256" key="2">
    <source>
        <dbReference type="SAM" id="MobiDB-lite"/>
    </source>
</evidence>
<evidence type="ECO:0000313" key="4">
    <source>
        <dbReference type="Proteomes" id="UP000765509"/>
    </source>
</evidence>
<keyword evidence="4" id="KW-1185">Reference proteome</keyword>
<feature type="region of interest" description="Disordered" evidence="2">
    <location>
        <begin position="151"/>
        <end position="182"/>
    </location>
</feature>
<proteinExistence type="inferred from homology"/>
<name>A0A9Q3PW24_9BASI</name>
<dbReference type="InterPro" id="IPR001619">
    <property type="entry name" value="Sec1-like"/>
</dbReference>
<evidence type="ECO:0000256" key="1">
    <source>
        <dbReference type="ARBA" id="ARBA00009884"/>
    </source>
</evidence>
<comment type="similarity">
    <text evidence="1">Belongs to the STXBP/unc-18/SEC1 family.</text>
</comment>
<organism evidence="3 4">
    <name type="scientific">Austropuccinia psidii MF-1</name>
    <dbReference type="NCBI Taxonomy" id="1389203"/>
    <lineage>
        <taxon>Eukaryota</taxon>
        <taxon>Fungi</taxon>
        <taxon>Dikarya</taxon>
        <taxon>Basidiomycota</taxon>
        <taxon>Pucciniomycotina</taxon>
        <taxon>Pucciniomycetes</taxon>
        <taxon>Pucciniales</taxon>
        <taxon>Sphaerophragmiaceae</taxon>
        <taxon>Austropuccinia</taxon>
    </lineage>
</organism>